<organism evidence="5">
    <name type="scientific">marine metagenome</name>
    <dbReference type="NCBI Taxonomy" id="408172"/>
    <lineage>
        <taxon>unclassified sequences</taxon>
        <taxon>metagenomes</taxon>
        <taxon>ecological metagenomes</taxon>
    </lineage>
</organism>
<evidence type="ECO:0000259" key="4">
    <source>
        <dbReference type="Pfam" id="PF04055"/>
    </source>
</evidence>
<proteinExistence type="predicted"/>
<protein>
    <recommendedName>
        <fullName evidence="4">Radical SAM core domain-containing protein</fullName>
    </recommendedName>
</protein>
<dbReference type="PANTHER" id="PTHR43432:SF3">
    <property type="entry name" value="SLR0285 PROTEIN"/>
    <property type="match status" value="1"/>
</dbReference>
<sequence>MPTTVREITCKSALTKTGGFLSEYTHTLQPYTGCAFGCPYCYVQALPVHRHHGGAWGSYVDVKINAPDVLAHELEKHRKREKPIRVFMSSATDPYQGAEAKHRITRGCLEAFLVYKPELVVVQTRSPMVRRDFDLLAQIDSAVLSVTVETDDETVRRAITPGTPPLHHRLATLEAAMTAGLSVQAAVSPMLPNDPESFAALLKDRCHRV</sequence>
<dbReference type="Pfam" id="PF04055">
    <property type="entry name" value="Radical_SAM"/>
    <property type="match status" value="1"/>
</dbReference>
<dbReference type="GO" id="GO:0046872">
    <property type="term" value="F:metal ion binding"/>
    <property type="evidence" value="ECO:0007669"/>
    <property type="project" value="UniProtKB-KW"/>
</dbReference>
<keyword evidence="3" id="KW-0411">Iron-sulfur</keyword>
<evidence type="ECO:0000313" key="5">
    <source>
        <dbReference type="EMBL" id="SVD16075.1"/>
    </source>
</evidence>
<keyword evidence="2" id="KW-0408">Iron</keyword>
<dbReference type="InterPro" id="IPR007197">
    <property type="entry name" value="rSAM"/>
</dbReference>
<dbReference type="AlphaFoldDB" id="A0A382T2T8"/>
<feature type="non-terminal residue" evidence="5">
    <location>
        <position position="209"/>
    </location>
</feature>
<dbReference type="EMBL" id="UINC01133250">
    <property type="protein sequence ID" value="SVD16075.1"/>
    <property type="molecule type" value="Genomic_DNA"/>
</dbReference>
<accession>A0A382T2T8</accession>
<keyword evidence="1" id="KW-0479">Metal-binding</keyword>
<evidence type="ECO:0000256" key="2">
    <source>
        <dbReference type="ARBA" id="ARBA00023004"/>
    </source>
</evidence>
<dbReference type="SUPFAM" id="SSF102114">
    <property type="entry name" value="Radical SAM enzymes"/>
    <property type="match status" value="1"/>
</dbReference>
<dbReference type="Gene3D" id="3.80.30.30">
    <property type="match status" value="1"/>
</dbReference>
<dbReference type="InterPro" id="IPR058240">
    <property type="entry name" value="rSAM_sf"/>
</dbReference>
<name>A0A382T2T8_9ZZZZ</name>
<dbReference type="InterPro" id="IPR040086">
    <property type="entry name" value="MJ0683-like"/>
</dbReference>
<dbReference type="SFLD" id="SFLDS00029">
    <property type="entry name" value="Radical_SAM"/>
    <property type="match status" value="1"/>
</dbReference>
<evidence type="ECO:0000256" key="3">
    <source>
        <dbReference type="ARBA" id="ARBA00023014"/>
    </source>
</evidence>
<dbReference type="PANTHER" id="PTHR43432">
    <property type="entry name" value="SLR0285 PROTEIN"/>
    <property type="match status" value="1"/>
</dbReference>
<dbReference type="SFLD" id="SFLDG01084">
    <property type="entry name" value="Uncharacterised_Radical_SAM_Su"/>
    <property type="match status" value="1"/>
</dbReference>
<reference evidence="5" key="1">
    <citation type="submission" date="2018-05" db="EMBL/GenBank/DDBJ databases">
        <authorList>
            <person name="Lanie J.A."/>
            <person name="Ng W.-L."/>
            <person name="Kazmierczak K.M."/>
            <person name="Andrzejewski T.M."/>
            <person name="Davidsen T.M."/>
            <person name="Wayne K.J."/>
            <person name="Tettelin H."/>
            <person name="Glass J.I."/>
            <person name="Rusch D."/>
            <person name="Podicherti R."/>
            <person name="Tsui H.-C.T."/>
            <person name="Winkler M.E."/>
        </authorList>
    </citation>
    <scope>NUCLEOTIDE SEQUENCE</scope>
</reference>
<feature type="domain" description="Radical SAM core" evidence="4">
    <location>
        <begin position="29"/>
        <end position="200"/>
    </location>
</feature>
<evidence type="ECO:0000256" key="1">
    <source>
        <dbReference type="ARBA" id="ARBA00022723"/>
    </source>
</evidence>
<dbReference type="CDD" id="cd01335">
    <property type="entry name" value="Radical_SAM"/>
    <property type="match status" value="1"/>
</dbReference>
<dbReference type="GO" id="GO:0051536">
    <property type="term" value="F:iron-sulfur cluster binding"/>
    <property type="evidence" value="ECO:0007669"/>
    <property type="project" value="UniProtKB-KW"/>
</dbReference>
<gene>
    <name evidence="5" type="ORF">METZ01_LOCUS368929</name>
</gene>
<dbReference type="GO" id="GO:0003824">
    <property type="term" value="F:catalytic activity"/>
    <property type="evidence" value="ECO:0007669"/>
    <property type="project" value="InterPro"/>
</dbReference>